<evidence type="ECO:0000256" key="4">
    <source>
        <dbReference type="ARBA" id="ARBA00023136"/>
    </source>
</evidence>
<organism evidence="9 10">
    <name type="scientific">Madurella fahalii</name>
    <dbReference type="NCBI Taxonomy" id="1157608"/>
    <lineage>
        <taxon>Eukaryota</taxon>
        <taxon>Fungi</taxon>
        <taxon>Dikarya</taxon>
        <taxon>Ascomycota</taxon>
        <taxon>Pezizomycotina</taxon>
        <taxon>Sordariomycetes</taxon>
        <taxon>Sordariomycetidae</taxon>
        <taxon>Sordariales</taxon>
        <taxon>Sordariales incertae sedis</taxon>
        <taxon>Madurella</taxon>
    </lineage>
</organism>
<evidence type="ECO:0000256" key="3">
    <source>
        <dbReference type="ARBA" id="ARBA00022989"/>
    </source>
</evidence>
<dbReference type="InterPro" id="IPR049326">
    <property type="entry name" value="Rhodopsin_dom_fungi"/>
</dbReference>
<dbReference type="PANTHER" id="PTHR33048:SF162">
    <property type="entry name" value="SATRATOXIN BIOSYNTHESIS SC1 CLUSTER PROTEIN 4"/>
    <property type="match status" value="1"/>
</dbReference>
<keyword evidence="4 7" id="KW-0472">Membrane</keyword>
<evidence type="ECO:0000256" key="1">
    <source>
        <dbReference type="ARBA" id="ARBA00004141"/>
    </source>
</evidence>
<feature type="region of interest" description="Disordered" evidence="6">
    <location>
        <begin position="284"/>
        <end position="327"/>
    </location>
</feature>
<keyword evidence="3 7" id="KW-1133">Transmembrane helix</keyword>
<comment type="similarity">
    <text evidence="5">Belongs to the SAT4 family.</text>
</comment>
<accession>A0ABQ0G4X7</accession>
<comment type="caution">
    <text evidence="9">The sequence shown here is derived from an EMBL/GenBank/DDBJ whole genome shotgun (WGS) entry which is preliminary data.</text>
</comment>
<evidence type="ECO:0000256" key="2">
    <source>
        <dbReference type="ARBA" id="ARBA00022692"/>
    </source>
</evidence>
<feature type="transmembrane region" description="Helical" evidence="7">
    <location>
        <begin position="216"/>
        <end position="234"/>
    </location>
</feature>
<feature type="transmembrane region" description="Helical" evidence="7">
    <location>
        <begin position="135"/>
        <end position="162"/>
    </location>
</feature>
<evidence type="ECO:0000259" key="8">
    <source>
        <dbReference type="Pfam" id="PF20684"/>
    </source>
</evidence>
<name>A0ABQ0G4X7_9PEZI</name>
<feature type="compositionally biased region" description="Basic and acidic residues" evidence="6">
    <location>
        <begin position="315"/>
        <end position="327"/>
    </location>
</feature>
<comment type="subcellular location">
    <subcellularLocation>
        <location evidence="1">Membrane</location>
        <topology evidence="1">Multi-pass membrane protein</topology>
    </subcellularLocation>
</comment>
<dbReference type="Proteomes" id="UP001628179">
    <property type="component" value="Unassembled WGS sequence"/>
</dbReference>
<reference evidence="9 10" key="1">
    <citation type="submission" date="2024-09" db="EMBL/GenBank/DDBJ databases">
        <title>Itraconazole resistance in Madurella fahalii resulting from another homologue of gene encoding cytochrome P450 14-alpha sterol demethylase (CYP51).</title>
        <authorList>
            <person name="Yoshioka I."/>
            <person name="Fahal A.H."/>
            <person name="Kaneko S."/>
            <person name="Yaguchi T."/>
        </authorList>
    </citation>
    <scope>NUCLEOTIDE SEQUENCE [LARGE SCALE GENOMIC DNA]</scope>
    <source>
        <strain evidence="9 10">IFM 68171</strain>
    </source>
</reference>
<sequence>MATADDVGSLPRVSLLALIWTCFSAAFLFAALRTAIRFKVSNRPTTDDLWILLALSSLLALSILETIQLPSLYYITGVTAGVLPISEELISQTEDYLKFEFPIIILFWTVLWSVKAGFLALYFKLCRELVIYRRIWYALAGFTFLAYAGCIITLVVSCGPITNLFEFGKCGNPESVWASNFSVYYSTTVDVFTDLCIMAMPLRLIYNLNISRKQKAGLACIFGLSFVMIAFAIIRAKQVLVPQYFVNLTMLMVWSTLAASIAIIVGCMPALKIFLTNRAATKRSRNDSAGTGRKHQFSKNTSVRSKSVPLGSISSERKSANGRGLDCRDSQEEMLRPGTGNSHSKFVLVQQDFTVSYSETDHPDRPDRPSHGHDYPSVSSYGSAV</sequence>
<evidence type="ECO:0000256" key="7">
    <source>
        <dbReference type="SAM" id="Phobius"/>
    </source>
</evidence>
<gene>
    <name evidence="9" type="ORF">MFIFM68171_02825</name>
</gene>
<dbReference type="RefSeq" id="XP_070914348.1">
    <property type="nucleotide sequence ID" value="XM_071058247.1"/>
</dbReference>
<dbReference type="EMBL" id="BAAFSV010000002">
    <property type="protein sequence ID" value="GAB1312615.1"/>
    <property type="molecule type" value="Genomic_DNA"/>
</dbReference>
<feature type="transmembrane region" description="Helical" evidence="7">
    <location>
        <begin position="15"/>
        <end position="36"/>
    </location>
</feature>
<feature type="domain" description="Rhodopsin" evidence="8">
    <location>
        <begin position="32"/>
        <end position="275"/>
    </location>
</feature>
<proteinExistence type="inferred from homology"/>
<evidence type="ECO:0000313" key="9">
    <source>
        <dbReference type="EMBL" id="GAB1312615.1"/>
    </source>
</evidence>
<dbReference type="InterPro" id="IPR052337">
    <property type="entry name" value="SAT4-like"/>
</dbReference>
<feature type="region of interest" description="Disordered" evidence="6">
    <location>
        <begin position="357"/>
        <end position="385"/>
    </location>
</feature>
<dbReference type="Pfam" id="PF20684">
    <property type="entry name" value="Fung_rhodopsin"/>
    <property type="match status" value="1"/>
</dbReference>
<feature type="transmembrane region" description="Helical" evidence="7">
    <location>
        <begin position="182"/>
        <end position="204"/>
    </location>
</feature>
<evidence type="ECO:0000256" key="6">
    <source>
        <dbReference type="SAM" id="MobiDB-lite"/>
    </source>
</evidence>
<dbReference type="PANTHER" id="PTHR33048">
    <property type="entry name" value="PTH11-LIKE INTEGRAL MEMBRANE PROTEIN (AFU_ORTHOLOGUE AFUA_5G11245)"/>
    <property type="match status" value="1"/>
</dbReference>
<dbReference type="GeneID" id="98173570"/>
<keyword evidence="2 7" id="KW-0812">Transmembrane</keyword>
<protein>
    <recommendedName>
        <fullName evidence="8">Rhodopsin domain-containing protein</fullName>
    </recommendedName>
</protein>
<feature type="transmembrane region" description="Helical" evidence="7">
    <location>
        <begin position="48"/>
        <end position="67"/>
    </location>
</feature>
<evidence type="ECO:0000313" key="10">
    <source>
        <dbReference type="Proteomes" id="UP001628179"/>
    </source>
</evidence>
<feature type="compositionally biased region" description="Basic and acidic residues" evidence="6">
    <location>
        <begin position="359"/>
        <end position="374"/>
    </location>
</feature>
<evidence type="ECO:0000256" key="5">
    <source>
        <dbReference type="ARBA" id="ARBA00038359"/>
    </source>
</evidence>
<feature type="transmembrane region" description="Helical" evidence="7">
    <location>
        <begin position="254"/>
        <end position="275"/>
    </location>
</feature>
<feature type="transmembrane region" description="Helical" evidence="7">
    <location>
        <begin position="101"/>
        <end position="123"/>
    </location>
</feature>
<keyword evidence="10" id="KW-1185">Reference proteome</keyword>